<dbReference type="AlphaFoldDB" id="A0A7X0EXR2"/>
<proteinExistence type="inferred from homology"/>
<feature type="compositionally biased region" description="Basic residues" evidence="7">
    <location>
        <begin position="427"/>
        <end position="436"/>
    </location>
</feature>
<organism evidence="9 10">
    <name type="scientific">Nonomuraea muscovyensis</name>
    <dbReference type="NCBI Taxonomy" id="1124761"/>
    <lineage>
        <taxon>Bacteria</taxon>
        <taxon>Bacillati</taxon>
        <taxon>Actinomycetota</taxon>
        <taxon>Actinomycetes</taxon>
        <taxon>Streptosporangiales</taxon>
        <taxon>Streptosporangiaceae</taxon>
        <taxon>Nonomuraea</taxon>
    </lineage>
</organism>
<dbReference type="PANTHER" id="PTHR32309">
    <property type="entry name" value="TYROSINE-PROTEIN KINASE"/>
    <property type="match status" value="1"/>
</dbReference>
<keyword evidence="10" id="KW-1185">Reference proteome</keyword>
<evidence type="ECO:0000313" key="9">
    <source>
        <dbReference type="EMBL" id="MBB6345065.1"/>
    </source>
</evidence>
<keyword evidence="5" id="KW-1133">Transmembrane helix</keyword>
<name>A0A7X0EXR2_9ACTN</name>
<evidence type="ECO:0000256" key="4">
    <source>
        <dbReference type="ARBA" id="ARBA00022692"/>
    </source>
</evidence>
<keyword evidence="6" id="KW-0472">Membrane</keyword>
<evidence type="ECO:0000256" key="2">
    <source>
        <dbReference type="ARBA" id="ARBA00006683"/>
    </source>
</evidence>
<dbReference type="Proteomes" id="UP000583800">
    <property type="component" value="Unassembled WGS sequence"/>
</dbReference>
<dbReference type="PANTHER" id="PTHR32309:SF13">
    <property type="entry name" value="FERRIC ENTEROBACTIN TRANSPORT PROTEIN FEPE"/>
    <property type="match status" value="1"/>
</dbReference>
<protein>
    <submittedName>
        <fullName evidence="9">Capsular polysaccharide biosynthesis protein</fullName>
    </submittedName>
</protein>
<dbReference type="InterPro" id="IPR003856">
    <property type="entry name" value="LPS_length_determ_N"/>
</dbReference>
<dbReference type="PROSITE" id="PS51318">
    <property type="entry name" value="TAT"/>
    <property type="match status" value="1"/>
</dbReference>
<dbReference type="GO" id="GO:0004713">
    <property type="term" value="F:protein tyrosine kinase activity"/>
    <property type="evidence" value="ECO:0007669"/>
    <property type="project" value="TreeGrafter"/>
</dbReference>
<evidence type="ECO:0000313" key="10">
    <source>
        <dbReference type="Proteomes" id="UP000583800"/>
    </source>
</evidence>
<evidence type="ECO:0000256" key="3">
    <source>
        <dbReference type="ARBA" id="ARBA00022475"/>
    </source>
</evidence>
<dbReference type="EMBL" id="JACHJB010000001">
    <property type="protein sequence ID" value="MBB6345065.1"/>
    <property type="molecule type" value="Genomic_DNA"/>
</dbReference>
<dbReference type="InterPro" id="IPR006311">
    <property type="entry name" value="TAT_signal"/>
</dbReference>
<comment type="subcellular location">
    <subcellularLocation>
        <location evidence="1">Cell membrane</location>
        <topology evidence="1">Multi-pass membrane protein</topology>
    </subcellularLocation>
</comment>
<reference evidence="9 10" key="1">
    <citation type="submission" date="2020-08" db="EMBL/GenBank/DDBJ databases">
        <title>Sequencing the genomes of 1000 actinobacteria strains.</title>
        <authorList>
            <person name="Klenk H.-P."/>
        </authorList>
    </citation>
    <scope>NUCLEOTIDE SEQUENCE [LARGE SCALE GENOMIC DNA]</scope>
    <source>
        <strain evidence="9 10">DSM 45913</strain>
    </source>
</reference>
<dbReference type="Pfam" id="PF02706">
    <property type="entry name" value="Wzz"/>
    <property type="match status" value="1"/>
</dbReference>
<accession>A0A7X0EXR2</accession>
<comment type="similarity">
    <text evidence="2">Belongs to the CpsC/CapA family.</text>
</comment>
<keyword evidence="3" id="KW-1003">Cell membrane</keyword>
<evidence type="ECO:0000256" key="6">
    <source>
        <dbReference type="ARBA" id="ARBA00023136"/>
    </source>
</evidence>
<evidence type="ECO:0000259" key="8">
    <source>
        <dbReference type="Pfam" id="PF02706"/>
    </source>
</evidence>
<dbReference type="InterPro" id="IPR050445">
    <property type="entry name" value="Bact_polysacc_biosynth/exp"/>
</dbReference>
<feature type="region of interest" description="Disordered" evidence="7">
    <location>
        <begin position="386"/>
        <end position="436"/>
    </location>
</feature>
<evidence type="ECO:0000256" key="1">
    <source>
        <dbReference type="ARBA" id="ARBA00004651"/>
    </source>
</evidence>
<feature type="compositionally biased region" description="Pro residues" evidence="7">
    <location>
        <begin position="392"/>
        <end position="402"/>
    </location>
</feature>
<sequence>MSLPPDSPPRRSGTDLGEHLSLLRRRRLLFAGFLLAGGAAGLGLQWLLPPAYTATTQVLVAPVGAQEQSNQVTARQREPLNLDTEAQVAQSAVVAARAAKLLNATELEPVEVTVPPNSAVLTISVTAATATGAAAQSRAYAEAYLANRTAGAQAALALQQRVMLAKLRQVNTGLDTVTEELSALARGSAEHTRALHRQSVLIRQAASLTLKYDALKTTTVTPGSVISEAVPPEEPSSPSLPLHLGTGLMLGLLAGAAAAQVRDRLDTLLRTPADVERLTGLPVVAALPGDGDARTLHDLASAVIAACPGRRLLVTGVPAGHGVSRVAGALAARTPLSVLDGSDVGDLTRADAAVLTAGLGVATAEQVAEAARRLRRHHVPVIGVVTTAGEPPAAPDPAPGRPHPSLGKLVAGPERGTDPGMASLAGRSRRSPGTRS</sequence>
<keyword evidence="4" id="KW-0812">Transmembrane</keyword>
<dbReference type="GO" id="GO:0005886">
    <property type="term" value="C:plasma membrane"/>
    <property type="evidence" value="ECO:0007669"/>
    <property type="project" value="UniProtKB-SubCell"/>
</dbReference>
<evidence type="ECO:0000256" key="7">
    <source>
        <dbReference type="SAM" id="MobiDB-lite"/>
    </source>
</evidence>
<feature type="domain" description="Polysaccharide chain length determinant N-terminal" evidence="8">
    <location>
        <begin position="14"/>
        <end position="90"/>
    </location>
</feature>
<evidence type="ECO:0000256" key="5">
    <source>
        <dbReference type="ARBA" id="ARBA00022989"/>
    </source>
</evidence>
<comment type="caution">
    <text evidence="9">The sequence shown here is derived from an EMBL/GenBank/DDBJ whole genome shotgun (WGS) entry which is preliminary data.</text>
</comment>
<dbReference type="RefSeq" id="WP_185083085.1">
    <property type="nucleotide sequence ID" value="NZ_JACHJB010000001.1"/>
</dbReference>
<gene>
    <name evidence="9" type="ORF">FHU36_001574</name>
</gene>